<organism evidence="1">
    <name type="scientific">Anguilla anguilla</name>
    <name type="common">European freshwater eel</name>
    <name type="synonym">Muraena anguilla</name>
    <dbReference type="NCBI Taxonomy" id="7936"/>
    <lineage>
        <taxon>Eukaryota</taxon>
        <taxon>Metazoa</taxon>
        <taxon>Chordata</taxon>
        <taxon>Craniata</taxon>
        <taxon>Vertebrata</taxon>
        <taxon>Euteleostomi</taxon>
        <taxon>Actinopterygii</taxon>
        <taxon>Neopterygii</taxon>
        <taxon>Teleostei</taxon>
        <taxon>Anguilliformes</taxon>
        <taxon>Anguillidae</taxon>
        <taxon>Anguilla</taxon>
    </lineage>
</organism>
<dbReference type="EMBL" id="GBXM01095711">
    <property type="protein sequence ID" value="JAH12866.1"/>
    <property type="molecule type" value="Transcribed_RNA"/>
</dbReference>
<dbReference type="AlphaFoldDB" id="A0A0E9Q7L7"/>
<protein>
    <submittedName>
        <fullName evidence="1">Uncharacterized protein</fullName>
    </submittedName>
</protein>
<reference evidence="1" key="2">
    <citation type="journal article" date="2015" name="Fish Shellfish Immunol.">
        <title>Early steps in the European eel (Anguilla anguilla)-Vibrio vulnificus interaction in the gills: Role of the RtxA13 toxin.</title>
        <authorList>
            <person name="Callol A."/>
            <person name="Pajuelo D."/>
            <person name="Ebbesson L."/>
            <person name="Teles M."/>
            <person name="MacKenzie S."/>
            <person name="Amaro C."/>
        </authorList>
    </citation>
    <scope>NUCLEOTIDE SEQUENCE</scope>
</reference>
<name>A0A0E9Q7L7_ANGAN</name>
<accession>A0A0E9Q7L7</accession>
<reference evidence="1" key="1">
    <citation type="submission" date="2014-11" db="EMBL/GenBank/DDBJ databases">
        <authorList>
            <person name="Amaro Gonzalez C."/>
        </authorList>
    </citation>
    <scope>NUCLEOTIDE SEQUENCE</scope>
</reference>
<proteinExistence type="predicted"/>
<evidence type="ECO:0000313" key="1">
    <source>
        <dbReference type="EMBL" id="JAH12866.1"/>
    </source>
</evidence>
<sequence>MKVRFSWLFTCFMNCFSVF</sequence>